<evidence type="ECO:0000313" key="1">
    <source>
        <dbReference type="EMBL" id="ODV62088.1"/>
    </source>
</evidence>
<dbReference type="SUPFAM" id="SSF56112">
    <property type="entry name" value="Protein kinase-like (PK-like)"/>
    <property type="match status" value="1"/>
</dbReference>
<gene>
    <name evidence="1" type="ORF">ASCRUDRAFT_7516</name>
</gene>
<dbReference type="Gene3D" id="1.10.510.10">
    <property type="entry name" value="Transferase(Phosphotransferase) domain 1"/>
    <property type="match status" value="1"/>
</dbReference>
<dbReference type="AlphaFoldDB" id="A0A1D2VKH7"/>
<evidence type="ECO:0000313" key="2">
    <source>
        <dbReference type="Proteomes" id="UP000095038"/>
    </source>
</evidence>
<dbReference type="EMBL" id="KV454478">
    <property type="protein sequence ID" value="ODV62088.1"/>
    <property type="molecule type" value="Genomic_DNA"/>
</dbReference>
<dbReference type="GeneID" id="30966587"/>
<organism evidence="1 2">
    <name type="scientific">Ascoidea rubescens DSM 1968</name>
    <dbReference type="NCBI Taxonomy" id="1344418"/>
    <lineage>
        <taxon>Eukaryota</taxon>
        <taxon>Fungi</taxon>
        <taxon>Dikarya</taxon>
        <taxon>Ascomycota</taxon>
        <taxon>Saccharomycotina</taxon>
        <taxon>Saccharomycetes</taxon>
        <taxon>Ascoideaceae</taxon>
        <taxon>Ascoidea</taxon>
    </lineage>
</organism>
<dbReference type="RefSeq" id="XP_020048395.1">
    <property type="nucleotide sequence ID" value="XM_020192951.1"/>
</dbReference>
<evidence type="ECO:0008006" key="3">
    <source>
        <dbReference type="Google" id="ProtNLM"/>
    </source>
</evidence>
<proteinExistence type="predicted"/>
<keyword evidence="2" id="KW-1185">Reference proteome</keyword>
<reference evidence="2" key="1">
    <citation type="submission" date="2016-05" db="EMBL/GenBank/DDBJ databases">
        <title>Comparative genomics of biotechnologically important yeasts.</title>
        <authorList>
            <consortium name="DOE Joint Genome Institute"/>
            <person name="Riley R."/>
            <person name="Haridas S."/>
            <person name="Wolfe K.H."/>
            <person name="Lopes M.R."/>
            <person name="Hittinger C.T."/>
            <person name="Goker M."/>
            <person name="Salamov A."/>
            <person name="Wisecaver J."/>
            <person name="Long T.M."/>
            <person name="Aerts A.L."/>
            <person name="Barry K."/>
            <person name="Choi C."/>
            <person name="Clum A."/>
            <person name="Coughlan A.Y."/>
            <person name="Deshpande S."/>
            <person name="Douglass A.P."/>
            <person name="Hanson S.J."/>
            <person name="Klenk H.-P."/>
            <person name="Labutti K."/>
            <person name="Lapidus A."/>
            <person name="Lindquist E."/>
            <person name="Lipzen A."/>
            <person name="Meier-Kolthoff J.P."/>
            <person name="Ohm R.A."/>
            <person name="Otillar R.P."/>
            <person name="Pangilinan J."/>
            <person name="Peng Y."/>
            <person name="Rokas A."/>
            <person name="Rosa C.A."/>
            <person name="Scheuner C."/>
            <person name="Sibirny A.A."/>
            <person name="Slot J.C."/>
            <person name="Stielow J.B."/>
            <person name="Sun H."/>
            <person name="Kurtzman C.P."/>
            <person name="Blackwell M."/>
            <person name="Grigoriev I.V."/>
            <person name="Jeffries T.W."/>
        </authorList>
    </citation>
    <scope>NUCLEOTIDE SEQUENCE [LARGE SCALE GENOMIC DNA]</scope>
    <source>
        <strain evidence="2">DSM 1968</strain>
    </source>
</reference>
<dbReference type="InParanoid" id="A0A1D2VKH7"/>
<dbReference type="PROSITE" id="PS00108">
    <property type="entry name" value="PROTEIN_KINASE_ST"/>
    <property type="match status" value="1"/>
</dbReference>
<protein>
    <recommendedName>
        <fullName evidence="3">Protein kinase domain-containing protein</fullName>
    </recommendedName>
</protein>
<sequence length="205" mass="24024">MFDNIQVGRRFNSQVFSVKWHQFTNAFGSLSYSQTETIILKVFDSFEAKSKHGYNKLKYSDRASLCHNSFKKEIEIYQQINNYNNQCGKHETINILRIYKTGCLMINSNHLYEFCGLCIAMEDLGTSKPSTGEDFKKGFLQLYLLHKLKIYHKDIKTSNMFIFNNKFFFIDYGFSSSTNTVKAYDYAEKDLDALQICKDKVLYQQ</sequence>
<dbReference type="InterPro" id="IPR011009">
    <property type="entry name" value="Kinase-like_dom_sf"/>
</dbReference>
<name>A0A1D2VKH7_9ASCO</name>
<accession>A0A1D2VKH7</accession>
<dbReference type="Proteomes" id="UP000095038">
    <property type="component" value="Unassembled WGS sequence"/>
</dbReference>
<dbReference type="GO" id="GO:0004672">
    <property type="term" value="F:protein kinase activity"/>
    <property type="evidence" value="ECO:0007669"/>
    <property type="project" value="InterPro"/>
</dbReference>
<dbReference type="InterPro" id="IPR008271">
    <property type="entry name" value="Ser/Thr_kinase_AS"/>
</dbReference>